<evidence type="ECO:0000313" key="1">
    <source>
        <dbReference type="EMBL" id="PLT30508.1"/>
    </source>
</evidence>
<dbReference type="AlphaFoldDB" id="A0A2N5M804"/>
<proteinExistence type="predicted"/>
<comment type="caution">
    <text evidence="1">The sequence shown here is derived from an EMBL/GenBank/DDBJ whole genome shotgun (WGS) entry which is preliminary data.</text>
</comment>
<sequence>MESKSAGRNTKLKIEEVNLVIQLFRKNEKPMGTISYSEIWEYANHLYTEGIVSNSTSDSFWRKKGRLGRKRVDQANEIFSAEIPASKGKKVKVPNVVDLVDKKYKKKDELLKQLIYMENDFHEALEREKKLEDELLVLQDILQKTKTTLNQEQDKNKGLQSLVYRLYRISTETTNPEVEQKTDYAMKTMFKTPTAFFEFEKENKPKISESALSESKILPFDSDQKKKFSSRFRK</sequence>
<dbReference type="Proteomes" id="UP000234748">
    <property type="component" value="Unassembled WGS sequence"/>
</dbReference>
<gene>
    <name evidence="1" type="ORF">CUU66_07565</name>
</gene>
<reference evidence="1 2" key="1">
    <citation type="submission" date="2017-11" db="EMBL/GenBank/DDBJ databases">
        <title>Comparitive Functional Genomics of Dry Heat Resistant strains isolated from the Viking Spacecraft.</title>
        <authorList>
            <person name="Seuylemezian A."/>
            <person name="Cooper K."/>
            <person name="Vaishampayan P."/>
        </authorList>
    </citation>
    <scope>NUCLEOTIDE SEQUENCE [LARGE SCALE GENOMIC DNA]</scope>
    <source>
        <strain evidence="1 2">V1-29</strain>
    </source>
</reference>
<protein>
    <submittedName>
        <fullName evidence="1">Uncharacterized protein</fullName>
    </submittedName>
</protein>
<organism evidence="1 2">
    <name type="scientific">Peribacillus deserti</name>
    <dbReference type="NCBI Taxonomy" id="673318"/>
    <lineage>
        <taxon>Bacteria</taxon>
        <taxon>Bacillati</taxon>
        <taxon>Bacillota</taxon>
        <taxon>Bacilli</taxon>
        <taxon>Bacillales</taxon>
        <taxon>Bacillaceae</taxon>
        <taxon>Peribacillus</taxon>
    </lineage>
</organism>
<dbReference type="EMBL" id="PGUY01000021">
    <property type="protein sequence ID" value="PLT30508.1"/>
    <property type="molecule type" value="Genomic_DNA"/>
</dbReference>
<dbReference type="RefSeq" id="WP_101641070.1">
    <property type="nucleotide sequence ID" value="NZ_PGUY01000021.1"/>
</dbReference>
<name>A0A2N5M804_9BACI</name>
<evidence type="ECO:0000313" key="2">
    <source>
        <dbReference type="Proteomes" id="UP000234748"/>
    </source>
</evidence>
<keyword evidence="2" id="KW-1185">Reference proteome</keyword>
<dbReference type="OrthoDB" id="2915149at2"/>
<accession>A0A2N5M804</accession>